<reference evidence="1 2" key="1">
    <citation type="submission" date="2013-06" db="EMBL/GenBank/DDBJ databases">
        <title>Whole genome shotgun sequence of Bacillus selenatarsenatis SF-1.</title>
        <authorList>
            <person name="Kuroda M."/>
            <person name="Sei K."/>
            <person name="Yamashita M."/>
            <person name="Ike M."/>
        </authorList>
    </citation>
    <scope>NUCLEOTIDE SEQUENCE [LARGE SCALE GENOMIC DNA]</scope>
    <source>
        <strain evidence="1 2">SF-1</strain>
    </source>
</reference>
<dbReference type="OrthoDB" id="2166610at2"/>
<dbReference type="InterPro" id="IPR019644">
    <property type="entry name" value="DUF2508"/>
</dbReference>
<dbReference type="STRING" id="1321606.SAMD00020551_4714"/>
<proteinExistence type="predicted"/>
<dbReference type="RefSeq" id="WP_041968095.1">
    <property type="nucleotide sequence ID" value="NZ_BASE01000130.1"/>
</dbReference>
<accession>A0A0A8XEE5</accession>
<name>A0A0A8XEE5_MESS1</name>
<sequence length="73" mass="9092">MLFRKKKWLRKEFDHKLLEQLDSMKRNWNNQKLLVERSFDPSEEFITEAKISEAKYFFLFKEAKHRKITIKTK</sequence>
<gene>
    <name evidence="1" type="ORF">SAMD00020551_4714</name>
</gene>
<organism evidence="1 2">
    <name type="scientific">Mesobacillus selenatarsenatis (strain DSM 18680 / JCM 14380 / FERM P-15431 / SF-1)</name>
    <dbReference type="NCBI Taxonomy" id="1321606"/>
    <lineage>
        <taxon>Bacteria</taxon>
        <taxon>Bacillati</taxon>
        <taxon>Bacillota</taxon>
        <taxon>Bacilli</taxon>
        <taxon>Bacillales</taxon>
        <taxon>Bacillaceae</taxon>
        <taxon>Mesobacillus</taxon>
    </lineage>
</organism>
<dbReference type="Proteomes" id="UP000031014">
    <property type="component" value="Unassembled WGS sequence"/>
</dbReference>
<comment type="caution">
    <text evidence="1">The sequence shown here is derived from an EMBL/GenBank/DDBJ whole genome shotgun (WGS) entry which is preliminary data.</text>
</comment>
<keyword evidence="2" id="KW-1185">Reference proteome</keyword>
<evidence type="ECO:0000313" key="1">
    <source>
        <dbReference type="EMBL" id="GAM16501.1"/>
    </source>
</evidence>
<evidence type="ECO:0008006" key="3">
    <source>
        <dbReference type="Google" id="ProtNLM"/>
    </source>
</evidence>
<dbReference type="AlphaFoldDB" id="A0A0A8XEE5"/>
<dbReference type="Pfam" id="PF10704">
    <property type="entry name" value="DUF2508"/>
    <property type="match status" value="1"/>
</dbReference>
<protein>
    <recommendedName>
        <fullName evidence="3">DUF2508 family protein</fullName>
    </recommendedName>
</protein>
<evidence type="ECO:0000313" key="2">
    <source>
        <dbReference type="Proteomes" id="UP000031014"/>
    </source>
</evidence>
<dbReference type="EMBL" id="BASE01000130">
    <property type="protein sequence ID" value="GAM16501.1"/>
    <property type="molecule type" value="Genomic_DNA"/>
</dbReference>